<dbReference type="STRING" id="391625.PPSIR1_07603"/>
<keyword evidence="4" id="KW-1185">Reference proteome</keyword>
<evidence type="ECO:0000259" key="2">
    <source>
        <dbReference type="Pfam" id="PF09949"/>
    </source>
</evidence>
<sequence>MKHPEAPIMARKRKGDDHGERLGDVDDFDDPDAEYEIIRAPFPMVRKLQRSLPEDYAGPAYIWDIDKTWLDTRFSQVKGMLKIPFEFAVDKRALPGTTALLHALRAGPSERGHAPLFFITASPPFIRRAIERKMLIDGVEFDGITYKDQVEVFRRRHFDSLREHTPFKLGALLLLARAFPPKTQIHLFGDDAERDALIYCLFADISAGRLRGADLRATLVGMGSRASYADDVGVLADELEPKERVAGIYINLVREPEGSRVAAYDGRVVGYPSAGAVARLLWQRGLVGEDGRDRVEGTGRVVIGQAPADPEGWWTPAEHRRRG</sequence>
<protein>
    <recommendedName>
        <fullName evidence="2">Phosphatidate phosphatase APP1 catalytic domain-containing protein</fullName>
    </recommendedName>
</protein>
<evidence type="ECO:0000313" key="3">
    <source>
        <dbReference type="EMBL" id="EDM76200.1"/>
    </source>
</evidence>
<feature type="region of interest" description="Disordered" evidence="1">
    <location>
        <begin position="1"/>
        <end position="25"/>
    </location>
</feature>
<dbReference type="eggNOG" id="COG4850">
    <property type="taxonomic scope" value="Bacteria"/>
</dbReference>
<evidence type="ECO:0000256" key="1">
    <source>
        <dbReference type="SAM" id="MobiDB-lite"/>
    </source>
</evidence>
<evidence type="ECO:0000313" key="4">
    <source>
        <dbReference type="Proteomes" id="UP000005801"/>
    </source>
</evidence>
<feature type="domain" description="Phosphatidate phosphatase APP1 catalytic" evidence="2">
    <location>
        <begin position="62"/>
        <end position="209"/>
    </location>
</feature>
<dbReference type="InterPro" id="IPR019236">
    <property type="entry name" value="APP1_cat"/>
</dbReference>
<gene>
    <name evidence="3" type="ORF">PPSIR1_07603</name>
</gene>
<organism evidence="3 4">
    <name type="scientific">Plesiocystis pacifica SIR-1</name>
    <dbReference type="NCBI Taxonomy" id="391625"/>
    <lineage>
        <taxon>Bacteria</taxon>
        <taxon>Pseudomonadati</taxon>
        <taxon>Myxococcota</taxon>
        <taxon>Polyangia</taxon>
        <taxon>Nannocystales</taxon>
        <taxon>Nannocystaceae</taxon>
        <taxon>Plesiocystis</taxon>
    </lineage>
</organism>
<dbReference type="EMBL" id="ABCS01000070">
    <property type="protein sequence ID" value="EDM76200.1"/>
    <property type="molecule type" value="Genomic_DNA"/>
</dbReference>
<reference evidence="3 4" key="1">
    <citation type="submission" date="2007-06" db="EMBL/GenBank/DDBJ databases">
        <authorList>
            <person name="Shimkets L."/>
            <person name="Ferriera S."/>
            <person name="Johnson J."/>
            <person name="Kravitz S."/>
            <person name="Beeson K."/>
            <person name="Sutton G."/>
            <person name="Rogers Y.-H."/>
            <person name="Friedman R."/>
            <person name="Frazier M."/>
            <person name="Venter J.C."/>
        </authorList>
    </citation>
    <scope>NUCLEOTIDE SEQUENCE [LARGE SCALE GENOMIC DNA]</scope>
    <source>
        <strain evidence="3 4">SIR-1</strain>
    </source>
</reference>
<feature type="compositionally biased region" description="Basic and acidic residues" evidence="1">
    <location>
        <begin position="14"/>
        <end position="24"/>
    </location>
</feature>
<proteinExistence type="predicted"/>
<dbReference type="AlphaFoldDB" id="A6GD42"/>
<accession>A6GD42</accession>
<comment type="caution">
    <text evidence="3">The sequence shown here is derived from an EMBL/GenBank/DDBJ whole genome shotgun (WGS) entry which is preliminary data.</text>
</comment>
<dbReference type="Pfam" id="PF09949">
    <property type="entry name" value="APP1_cat"/>
    <property type="match status" value="1"/>
</dbReference>
<dbReference type="Proteomes" id="UP000005801">
    <property type="component" value="Unassembled WGS sequence"/>
</dbReference>
<dbReference type="GO" id="GO:0008195">
    <property type="term" value="F:phosphatidate phosphatase activity"/>
    <property type="evidence" value="ECO:0007669"/>
    <property type="project" value="InterPro"/>
</dbReference>
<name>A6GD42_9BACT</name>